<dbReference type="Pfam" id="PF10294">
    <property type="entry name" value="Methyltransf_16"/>
    <property type="match status" value="1"/>
</dbReference>
<dbReference type="Gene3D" id="3.40.50.150">
    <property type="entry name" value="Vaccinia Virus protein VP39"/>
    <property type="match status" value="1"/>
</dbReference>
<dbReference type="AlphaFoldDB" id="A0A0L0S1G7"/>
<proteinExistence type="predicted"/>
<protein>
    <submittedName>
        <fullName evidence="1">Uncharacterized protein</fullName>
    </submittedName>
</protein>
<dbReference type="PANTHER" id="PTHR14614">
    <property type="entry name" value="HEPATOCELLULAR CARCINOMA-ASSOCIATED ANTIGEN"/>
    <property type="match status" value="1"/>
</dbReference>
<dbReference type="EMBL" id="GG745330">
    <property type="protein sequence ID" value="KNE56250.1"/>
    <property type="molecule type" value="Genomic_DNA"/>
</dbReference>
<evidence type="ECO:0000313" key="1">
    <source>
        <dbReference type="EMBL" id="KNE56250.1"/>
    </source>
</evidence>
<gene>
    <name evidence="1" type="ORF">AMAG_02084</name>
</gene>
<dbReference type="STRING" id="578462.A0A0L0S1G7"/>
<dbReference type="InterPro" id="IPR019410">
    <property type="entry name" value="Methyltransf_16"/>
</dbReference>
<accession>A0A0L0S1G7</accession>
<reference evidence="1 2" key="1">
    <citation type="submission" date="2009-11" db="EMBL/GenBank/DDBJ databases">
        <title>Annotation of Allomyces macrogynus ATCC 38327.</title>
        <authorList>
            <consortium name="The Broad Institute Genome Sequencing Platform"/>
            <person name="Russ C."/>
            <person name="Cuomo C."/>
            <person name="Burger G."/>
            <person name="Gray M.W."/>
            <person name="Holland P.W.H."/>
            <person name="King N."/>
            <person name="Lang F.B.F."/>
            <person name="Roger A.J."/>
            <person name="Ruiz-Trillo I."/>
            <person name="Young S.K."/>
            <person name="Zeng Q."/>
            <person name="Gargeya S."/>
            <person name="Fitzgerald M."/>
            <person name="Haas B."/>
            <person name="Abouelleil A."/>
            <person name="Alvarado L."/>
            <person name="Arachchi H.M."/>
            <person name="Berlin A."/>
            <person name="Chapman S.B."/>
            <person name="Gearin G."/>
            <person name="Goldberg J."/>
            <person name="Griggs A."/>
            <person name="Gujja S."/>
            <person name="Hansen M."/>
            <person name="Heiman D."/>
            <person name="Howarth C."/>
            <person name="Larimer J."/>
            <person name="Lui A."/>
            <person name="MacDonald P.J.P."/>
            <person name="McCowen C."/>
            <person name="Montmayeur A."/>
            <person name="Murphy C."/>
            <person name="Neiman D."/>
            <person name="Pearson M."/>
            <person name="Priest M."/>
            <person name="Roberts A."/>
            <person name="Saif S."/>
            <person name="Shea T."/>
            <person name="Sisk P."/>
            <person name="Stolte C."/>
            <person name="Sykes S."/>
            <person name="Wortman J."/>
            <person name="Nusbaum C."/>
            <person name="Birren B."/>
        </authorList>
    </citation>
    <scope>NUCLEOTIDE SEQUENCE [LARGE SCALE GENOMIC DNA]</scope>
    <source>
        <strain evidence="1 2">ATCC 38327</strain>
    </source>
</reference>
<dbReference type="SUPFAM" id="SSF53335">
    <property type="entry name" value="S-adenosyl-L-methionine-dependent methyltransferases"/>
    <property type="match status" value="1"/>
</dbReference>
<dbReference type="OMA" id="DRWELQS"/>
<dbReference type="PANTHER" id="PTHR14614:SF109">
    <property type="entry name" value="RIBOSOMAL LYSINE N-METHYLTRANSFERASE 5"/>
    <property type="match status" value="1"/>
</dbReference>
<evidence type="ECO:0000313" key="2">
    <source>
        <dbReference type="Proteomes" id="UP000054350"/>
    </source>
</evidence>
<dbReference type="InterPro" id="IPR029063">
    <property type="entry name" value="SAM-dependent_MTases_sf"/>
</dbReference>
<dbReference type="Proteomes" id="UP000054350">
    <property type="component" value="Unassembled WGS sequence"/>
</dbReference>
<organism evidence="1 2">
    <name type="scientific">Allomyces macrogynus (strain ATCC 38327)</name>
    <name type="common">Allomyces javanicus var. macrogynus</name>
    <dbReference type="NCBI Taxonomy" id="578462"/>
    <lineage>
        <taxon>Eukaryota</taxon>
        <taxon>Fungi</taxon>
        <taxon>Fungi incertae sedis</taxon>
        <taxon>Blastocladiomycota</taxon>
        <taxon>Blastocladiomycetes</taxon>
        <taxon>Blastocladiales</taxon>
        <taxon>Blastocladiaceae</taxon>
        <taxon>Allomyces</taxon>
    </lineage>
</organism>
<dbReference type="OrthoDB" id="194386at2759"/>
<dbReference type="eggNOG" id="KOG2793">
    <property type="taxonomic scope" value="Eukaryota"/>
</dbReference>
<reference evidence="2" key="2">
    <citation type="submission" date="2009-11" db="EMBL/GenBank/DDBJ databases">
        <title>The Genome Sequence of Allomyces macrogynus strain ATCC 38327.</title>
        <authorList>
            <consortium name="The Broad Institute Genome Sequencing Platform"/>
            <person name="Russ C."/>
            <person name="Cuomo C."/>
            <person name="Shea T."/>
            <person name="Young S.K."/>
            <person name="Zeng Q."/>
            <person name="Koehrsen M."/>
            <person name="Haas B."/>
            <person name="Borodovsky M."/>
            <person name="Guigo R."/>
            <person name="Alvarado L."/>
            <person name="Berlin A."/>
            <person name="Borenstein D."/>
            <person name="Chen Z."/>
            <person name="Engels R."/>
            <person name="Freedman E."/>
            <person name="Gellesch M."/>
            <person name="Goldberg J."/>
            <person name="Griggs A."/>
            <person name="Gujja S."/>
            <person name="Heiman D."/>
            <person name="Hepburn T."/>
            <person name="Howarth C."/>
            <person name="Jen D."/>
            <person name="Larson L."/>
            <person name="Lewis B."/>
            <person name="Mehta T."/>
            <person name="Park D."/>
            <person name="Pearson M."/>
            <person name="Roberts A."/>
            <person name="Saif S."/>
            <person name="Shenoy N."/>
            <person name="Sisk P."/>
            <person name="Stolte C."/>
            <person name="Sykes S."/>
            <person name="Walk T."/>
            <person name="White J."/>
            <person name="Yandava C."/>
            <person name="Burger G."/>
            <person name="Gray M.W."/>
            <person name="Holland P.W.H."/>
            <person name="King N."/>
            <person name="Lang F.B.F."/>
            <person name="Roger A.J."/>
            <person name="Ruiz-Trillo I."/>
            <person name="Lander E."/>
            <person name="Nusbaum C."/>
        </authorList>
    </citation>
    <scope>NUCLEOTIDE SEQUENCE [LARGE SCALE GENOMIC DNA]</scope>
    <source>
        <strain evidence="2">ATCC 38327</strain>
    </source>
</reference>
<sequence length="300" mass="32478">MVSHKEARKLKQAQRRGMTGLANAAAAEAPISLSFTLRGYEDGKPFERELHALDRWATQAADSISVTISTTSAPHTDIKVFPPLTVHLKQRASVFIGGQLWNTAFILACWFYSRHAHGIHDYGALRVCEVGAGIGLLALALAALDARVTATDLADVVPILDDNVARNPHLAMGAGGVPRITAAALDWGDKDAVVPGYPFDLVVACDCIYSEVSAGDLVECLVRLCSPVEAGGKAPATTVWVVSEVRNESIQQAFLEQAREIFEIGYMDIVKDVAPYLPAELRAGLNVRWYIMKLKPGKEE</sequence>
<keyword evidence="2" id="KW-1185">Reference proteome</keyword>
<dbReference type="VEuPathDB" id="FungiDB:AMAG_02084"/>
<name>A0A0L0S1G7_ALLM3</name>